<keyword evidence="2 3" id="KW-0040">ANK repeat</keyword>
<dbReference type="AlphaFoldDB" id="A0A6A5T7J2"/>
<evidence type="ECO:0000256" key="2">
    <source>
        <dbReference type="ARBA" id="ARBA00023043"/>
    </source>
</evidence>
<evidence type="ECO:0000256" key="3">
    <source>
        <dbReference type="PROSITE-ProRule" id="PRU00023"/>
    </source>
</evidence>
<organism evidence="4 5">
    <name type="scientific">Byssothecium circinans</name>
    <dbReference type="NCBI Taxonomy" id="147558"/>
    <lineage>
        <taxon>Eukaryota</taxon>
        <taxon>Fungi</taxon>
        <taxon>Dikarya</taxon>
        <taxon>Ascomycota</taxon>
        <taxon>Pezizomycotina</taxon>
        <taxon>Dothideomycetes</taxon>
        <taxon>Pleosporomycetidae</taxon>
        <taxon>Pleosporales</taxon>
        <taxon>Massarineae</taxon>
        <taxon>Massarinaceae</taxon>
        <taxon>Byssothecium</taxon>
    </lineage>
</organism>
<evidence type="ECO:0000313" key="5">
    <source>
        <dbReference type="Proteomes" id="UP000800035"/>
    </source>
</evidence>
<dbReference type="PANTHER" id="PTHR24171:SF10">
    <property type="entry name" value="ANKYRIN REPEAT DOMAIN-CONTAINING PROTEIN 29-LIKE"/>
    <property type="match status" value="1"/>
</dbReference>
<keyword evidence="1" id="KW-0677">Repeat</keyword>
<gene>
    <name evidence="4" type="ORF">CC80DRAFT_432153</name>
</gene>
<evidence type="ECO:0000313" key="4">
    <source>
        <dbReference type="EMBL" id="KAF1948170.1"/>
    </source>
</evidence>
<dbReference type="SMART" id="SM00248">
    <property type="entry name" value="ANK"/>
    <property type="match status" value="4"/>
</dbReference>
<dbReference type="EMBL" id="ML977072">
    <property type="protein sequence ID" value="KAF1948170.1"/>
    <property type="molecule type" value="Genomic_DNA"/>
</dbReference>
<dbReference type="PROSITE" id="PS50297">
    <property type="entry name" value="ANK_REP_REGION"/>
    <property type="match status" value="2"/>
</dbReference>
<dbReference type="OrthoDB" id="4772757at2759"/>
<feature type="non-terminal residue" evidence="4">
    <location>
        <position position="144"/>
    </location>
</feature>
<dbReference type="SUPFAM" id="SSF48403">
    <property type="entry name" value="Ankyrin repeat"/>
    <property type="match status" value="1"/>
</dbReference>
<name>A0A6A5T7J2_9PLEO</name>
<dbReference type="PROSITE" id="PS50088">
    <property type="entry name" value="ANK_REPEAT"/>
    <property type="match status" value="2"/>
</dbReference>
<accession>A0A6A5T7J2</accession>
<dbReference type="Gene3D" id="1.25.40.20">
    <property type="entry name" value="Ankyrin repeat-containing domain"/>
    <property type="match status" value="1"/>
</dbReference>
<dbReference type="PANTHER" id="PTHR24171">
    <property type="entry name" value="ANKYRIN REPEAT DOMAIN-CONTAINING PROTEIN 39-RELATED"/>
    <property type="match status" value="1"/>
</dbReference>
<dbReference type="InterPro" id="IPR036770">
    <property type="entry name" value="Ankyrin_rpt-contain_sf"/>
</dbReference>
<reference evidence="4" key="1">
    <citation type="journal article" date="2020" name="Stud. Mycol.">
        <title>101 Dothideomycetes genomes: a test case for predicting lifestyles and emergence of pathogens.</title>
        <authorList>
            <person name="Haridas S."/>
            <person name="Albert R."/>
            <person name="Binder M."/>
            <person name="Bloem J."/>
            <person name="Labutti K."/>
            <person name="Salamov A."/>
            <person name="Andreopoulos B."/>
            <person name="Baker S."/>
            <person name="Barry K."/>
            <person name="Bills G."/>
            <person name="Bluhm B."/>
            <person name="Cannon C."/>
            <person name="Castanera R."/>
            <person name="Culley D."/>
            <person name="Daum C."/>
            <person name="Ezra D."/>
            <person name="Gonzalez J."/>
            <person name="Henrissat B."/>
            <person name="Kuo A."/>
            <person name="Liang C."/>
            <person name="Lipzen A."/>
            <person name="Lutzoni F."/>
            <person name="Magnuson J."/>
            <person name="Mondo S."/>
            <person name="Nolan M."/>
            <person name="Ohm R."/>
            <person name="Pangilinan J."/>
            <person name="Park H.-J."/>
            <person name="Ramirez L."/>
            <person name="Alfaro M."/>
            <person name="Sun H."/>
            <person name="Tritt A."/>
            <person name="Yoshinaga Y."/>
            <person name="Zwiers L.-H."/>
            <person name="Turgeon B."/>
            <person name="Goodwin S."/>
            <person name="Spatafora J."/>
            <person name="Crous P."/>
            <person name="Grigoriev I."/>
        </authorList>
    </citation>
    <scope>NUCLEOTIDE SEQUENCE</scope>
    <source>
        <strain evidence="4">CBS 675.92</strain>
    </source>
</reference>
<dbReference type="Pfam" id="PF00023">
    <property type="entry name" value="Ank"/>
    <property type="match status" value="1"/>
</dbReference>
<sequence length="144" mass="15151">MVCEYSKRFISQEALDEALYEATDNEKMTTVQNLLLLGASANATGKDYGNALTAAAYDGQSEIVSILLKAGARVNSEDGWALQTAAGQGHIEVVKLLLEAGADVNACTKDERFPQGTALQAAVESSSSEIVTLLLSNKADPNLG</sequence>
<protein>
    <submittedName>
        <fullName evidence="4">Ankyrin</fullName>
    </submittedName>
</protein>
<proteinExistence type="predicted"/>
<dbReference type="InterPro" id="IPR002110">
    <property type="entry name" value="Ankyrin_rpt"/>
</dbReference>
<dbReference type="Proteomes" id="UP000800035">
    <property type="component" value="Unassembled WGS sequence"/>
</dbReference>
<keyword evidence="5" id="KW-1185">Reference proteome</keyword>
<dbReference type="Pfam" id="PF12796">
    <property type="entry name" value="Ank_2"/>
    <property type="match status" value="1"/>
</dbReference>
<feature type="repeat" description="ANK" evidence="3">
    <location>
        <begin position="77"/>
        <end position="109"/>
    </location>
</feature>
<evidence type="ECO:0000256" key="1">
    <source>
        <dbReference type="ARBA" id="ARBA00022737"/>
    </source>
</evidence>
<feature type="repeat" description="ANK" evidence="3">
    <location>
        <begin position="47"/>
        <end position="79"/>
    </location>
</feature>